<dbReference type="Proteomes" id="UP000524450">
    <property type="component" value="Unassembled WGS sequence"/>
</dbReference>
<dbReference type="InterPro" id="IPR050545">
    <property type="entry name" value="Mycobact_MmpL"/>
</dbReference>
<comment type="caution">
    <text evidence="2">The sequence shown here is derived from an EMBL/GenBank/DDBJ whole genome shotgun (WGS) entry which is preliminary data.</text>
</comment>
<feature type="transmembrane region" description="Helical" evidence="1">
    <location>
        <begin position="261"/>
        <end position="281"/>
    </location>
</feature>
<name>A0A840FMW0_9BURK</name>
<dbReference type="RefSeq" id="WP_184637644.1">
    <property type="nucleotide sequence ID" value="NZ_JACIFZ010000002.1"/>
</dbReference>
<dbReference type="EMBL" id="JACIFZ010000002">
    <property type="protein sequence ID" value="MBB4221485.1"/>
    <property type="molecule type" value="Genomic_DNA"/>
</dbReference>
<feature type="transmembrane region" description="Helical" evidence="1">
    <location>
        <begin position="776"/>
        <end position="792"/>
    </location>
</feature>
<keyword evidence="1" id="KW-0812">Transmembrane</keyword>
<feature type="transmembrane region" description="Helical" evidence="1">
    <location>
        <begin position="361"/>
        <end position="380"/>
    </location>
</feature>
<proteinExistence type="predicted"/>
<reference evidence="2 3" key="1">
    <citation type="submission" date="2020-08" db="EMBL/GenBank/DDBJ databases">
        <title>Genomic Encyclopedia of Type Strains, Phase IV (KMG-V): Genome sequencing to study the core and pangenomes of soil and plant-associated prokaryotes.</title>
        <authorList>
            <person name="Whitman W."/>
        </authorList>
    </citation>
    <scope>NUCLEOTIDE SEQUENCE [LARGE SCALE GENOMIC DNA]</scope>
    <source>
        <strain evidence="2 3">34/80</strain>
    </source>
</reference>
<evidence type="ECO:0000313" key="2">
    <source>
        <dbReference type="EMBL" id="MBB4221485.1"/>
    </source>
</evidence>
<feature type="transmembrane region" description="Helical" evidence="1">
    <location>
        <begin position="659"/>
        <end position="677"/>
    </location>
</feature>
<dbReference type="SUPFAM" id="SSF82866">
    <property type="entry name" value="Multidrug efflux transporter AcrB transmembrane domain"/>
    <property type="match status" value="2"/>
</dbReference>
<feature type="transmembrane region" description="Helical" evidence="1">
    <location>
        <begin position="287"/>
        <end position="308"/>
    </location>
</feature>
<protein>
    <submittedName>
        <fullName evidence="2">Putative exporter</fullName>
    </submittedName>
</protein>
<organism evidence="2 3">
    <name type="scientific">Variovorax guangxiensis</name>
    <dbReference type="NCBI Taxonomy" id="1775474"/>
    <lineage>
        <taxon>Bacteria</taxon>
        <taxon>Pseudomonadati</taxon>
        <taxon>Pseudomonadota</taxon>
        <taxon>Betaproteobacteria</taxon>
        <taxon>Burkholderiales</taxon>
        <taxon>Comamonadaceae</taxon>
        <taxon>Variovorax</taxon>
    </lineage>
</organism>
<feature type="transmembrane region" description="Helical" evidence="1">
    <location>
        <begin position="743"/>
        <end position="764"/>
    </location>
</feature>
<keyword evidence="1" id="KW-0472">Membrane</keyword>
<feature type="transmembrane region" description="Helical" evidence="1">
    <location>
        <begin position="711"/>
        <end position="731"/>
    </location>
</feature>
<sequence>MQPGQLQQAGGPPAWRRRAAVLLAWLLVLLCGVVVIARTQIGADLSAFLPKSPDVRQRVLIEQLQSGVASRTLMLGIEGGSTAQRATVSRAVAKEMRESKLFELVQNGDVSDWSDSGTWVFQHRYQLSPGMNPGHFTVEGLRDAINETLSMLGTPAGNVIKPFLDRDPTGETQRIAMELVPASSPRSEDGVWMSRTAPRALMIATTRAAGSDLDAQAVAIARVHSAYEAATRGMGAEAPKLLLSGPPVFSVMSRDKIKTEAIHLAVVGGIVMGGLLLLAFASPRALVIAFLPVATGVVIGTASVSLVFGSVHGLTLGFGSTLIGETVDYAIYYLIQARQVGAGAVAGTGWQRWRDLNWPTVRLGLLTSVCGFAALVFSGFPGLAQLGVFSIAGLVSAALATRYVLPVLAPDGATGMGMRRYMAQLAGALVRGLPHLRWPLAALGVAALALVLWQGGHLWRADLGAMSPVPKASQQLDEMLRNDIGASDGGVLVVAFGDDEQAALRHTEAAAAKLDALVDSGELVGYETVTRVLPSMEVQLARIAGLPDAATLRANLAEATKGLPLPASRLEPFLADIEAARKLPPVQRAELAEGPLGPVLNTLMYQRPGGGWGTLVVLHPGAKFDQGRLEAALAGLPEVQVVDVGRELASLYQRYLHEAFVQVLLGALAVVVLLGIYLRSWRRLLAVCQPLLFAVVLTLGGMAVLQAALGILHLVGLLLIVAVGSNYALFFDQLRTTGRADEDTLASLMLANLTTVVSFGLIAISDIPALSSIGRVVAPGALLALLLSAAFARRVGPSKASRGA</sequence>
<dbReference type="AlphaFoldDB" id="A0A840FMW0"/>
<accession>A0A840FMW0</accession>
<feature type="transmembrane region" description="Helical" evidence="1">
    <location>
        <begin position="20"/>
        <end position="37"/>
    </location>
</feature>
<dbReference type="Gene3D" id="1.20.1640.10">
    <property type="entry name" value="Multidrug efflux transporter AcrB transmembrane domain"/>
    <property type="match status" value="2"/>
</dbReference>
<dbReference type="PANTHER" id="PTHR33406">
    <property type="entry name" value="MEMBRANE PROTEIN MJ1562-RELATED"/>
    <property type="match status" value="1"/>
</dbReference>
<keyword evidence="1" id="KW-1133">Transmembrane helix</keyword>
<feature type="transmembrane region" description="Helical" evidence="1">
    <location>
        <begin position="386"/>
        <end position="409"/>
    </location>
</feature>
<dbReference type="PANTHER" id="PTHR33406:SF13">
    <property type="entry name" value="MEMBRANE PROTEIN YDFJ"/>
    <property type="match status" value="1"/>
</dbReference>
<feature type="transmembrane region" description="Helical" evidence="1">
    <location>
        <begin position="684"/>
        <end position="705"/>
    </location>
</feature>
<evidence type="ECO:0000256" key="1">
    <source>
        <dbReference type="SAM" id="Phobius"/>
    </source>
</evidence>
<dbReference type="GO" id="GO:0005886">
    <property type="term" value="C:plasma membrane"/>
    <property type="evidence" value="ECO:0007669"/>
    <property type="project" value="TreeGrafter"/>
</dbReference>
<gene>
    <name evidence="2" type="ORF">GGD71_002245</name>
</gene>
<evidence type="ECO:0000313" key="3">
    <source>
        <dbReference type="Proteomes" id="UP000524450"/>
    </source>
</evidence>